<dbReference type="EMBL" id="CP033433">
    <property type="protein sequence ID" value="AYQ72342.1"/>
    <property type="molecule type" value="Genomic_DNA"/>
</dbReference>
<evidence type="ECO:0000256" key="4">
    <source>
        <dbReference type="ARBA" id="ARBA00022989"/>
    </source>
</evidence>
<keyword evidence="9" id="KW-1185">Reference proteome</keyword>
<dbReference type="PANTHER" id="PTHR11360:SF284">
    <property type="entry name" value="EG:103B4.3 PROTEIN-RELATED"/>
    <property type="match status" value="1"/>
</dbReference>
<evidence type="ECO:0000259" key="7">
    <source>
        <dbReference type="PROSITE" id="PS50850"/>
    </source>
</evidence>
<sequence>MDSKRVYERHYAWIGLGALWIIGFIGAISRFIMASYQVQMSEDLDVGRGFISAAWSTNLFIAALCAPIGGKLVDRYGPRKVMLLASLFGISGTGLVYLGHQPVFFFTGYGILSGLAGLSASTAYVLIFQWFGRHKAKAAGILSSASSVGLAVCTPVFLSNENLTWEYAFMISALMGLILTIPLILFVIRPDKGNVPTDGKSETGVHAEKTDESSVAPTLRERLRWPLFIVAFALFTCGLNMGTVEMNLVAIHQQSDVSPGTIAQAMGILGVMEIVGSLAFGFLMDVADKRLSMMLLYGIRILGFWILLIHAPWSPAVFAVAFGITYLGAVPGGMLIAGQYANRKGSLVGNLMLFHQAGGILGALIGGLAYDAFGSYQVLIGLDAVLCGMAAAGYAVLKLRQYSRKGEMNVAA</sequence>
<dbReference type="InterPro" id="IPR050327">
    <property type="entry name" value="Proton-linked_MCT"/>
</dbReference>
<proteinExistence type="predicted"/>
<feature type="transmembrane region" description="Helical" evidence="6">
    <location>
        <begin position="223"/>
        <end position="242"/>
    </location>
</feature>
<keyword evidence="5 6" id="KW-0472">Membrane</keyword>
<feature type="transmembrane region" description="Helical" evidence="6">
    <location>
        <begin position="50"/>
        <end position="69"/>
    </location>
</feature>
<evidence type="ECO:0000256" key="5">
    <source>
        <dbReference type="ARBA" id="ARBA00023136"/>
    </source>
</evidence>
<dbReference type="KEGG" id="coh:EAV92_07015"/>
<keyword evidence="2" id="KW-0813">Transport</keyword>
<dbReference type="GO" id="GO:0022857">
    <property type="term" value="F:transmembrane transporter activity"/>
    <property type="evidence" value="ECO:0007669"/>
    <property type="project" value="InterPro"/>
</dbReference>
<evidence type="ECO:0000256" key="3">
    <source>
        <dbReference type="ARBA" id="ARBA00022692"/>
    </source>
</evidence>
<feature type="transmembrane region" description="Helical" evidence="6">
    <location>
        <begin position="139"/>
        <end position="158"/>
    </location>
</feature>
<feature type="transmembrane region" description="Helical" evidence="6">
    <location>
        <begin position="316"/>
        <end position="336"/>
    </location>
</feature>
<dbReference type="RefSeq" id="WP_123040402.1">
    <property type="nucleotide sequence ID" value="NZ_CP033433.1"/>
</dbReference>
<dbReference type="AlphaFoldDB" id="A0A3G3JVT5"/>
<accession>A0A3G3JVT5</accession>
<evidence type="ECO:0000256" key="2">
    <source>
        <dbReference type="ARBA" id="ARBA00022448"/>
    </source>
</evidence>
<dbReference type="GO" id="GO:0005886">
    <property type="term" value="C:plasma membrane"/>
    <property type="evidence" value="ECO:0007669"/>
    <property type="project" value="UniProtKB-SubCell"/>
</dbReference>
<dbReference type="InterPro" id="IPR036259">
    <property type="entry name" value="MFS_trans_sf"/>
</dbReference>
<evidence type="ECO:0000313" key="9">
    <source>
        <dbReference type="Proteomes" id="UP000269097"/>
    </source>
</evidence>
<reference evidence="8 9" key="1">
    <citation type="submission" date="2018-10" db="EMBL/GenBank/DDBJ databases">
        <title>Genome Sequence of Cohnella sp.</title>
        <authorList>
            <person name="Srinivasan S."/>
            <person name="Kim M.K."/>
        </authorList>
    </citation>
    <scope>NUCLEOTIDE SEQUENCE [LARGE SCALE GENOMIC DNA]</scope>
    <source>
        <strain evidence="8 9">18JY8-7</strain>
    </source>
</reference>
<feature type="transmembrane region" description="Helical" evidence="6">
    <location>
        <begin position="12"/>
        <end position="38"/>
    </location>
</feature>
<comment type="subcellular location">
    <subcellularLocation>
        <location evidence="1">Cell membrane</location>
        <topology evidence="1">Multi-pass membrane protein</topology>
    </subcellularLocation>
</comment>
<organism evidence="8 9">
    <name type="scientific">Cohnella candidum</name>
    <dbReference type="NCBI Taxonomy" id="2674991"/>
    <lineage>
        <taxon>Bacteria</taxon>
        <taxon>Bacillati</taxon>
        <taxon>Bacillota</taxon>
        <taxon>Bacilli</taxon>
        <taxon>Bacillales</taxon>
        <taxon>Paenibacillaceae</taxon>
        <taxon>Cohnella</taxon>
    </lineage>
</organism>
<name>A0A3G3JVT5_9BACL</name>
<feature type="transmembrane region" description="Helical" evidence="6">
    <location>
        <begin position="164"/>
        <end position="188"/>
    </location>
</feature>
<dbReference type="PANTHER" id="PTHR11360">
    <property type="entry name" value="MONOCARBOXYLATE TRANSPORTER"/>
    <property type="match status" value="1"/>
</dbReference>
<evidence type="ECO:0000256" key="1">
    <source>
        <dbReference type="ARBA" id="ARBA00004651"/>
    </source>
</evidence>
<protein>
    <submittedName>
        <fullName evidence="8">MFS transporter</fullName>
    </submittedName>
</protein>
<dbReference type="PROSITE" id="PS50850">
    <property type="entry name" value="MFS"/>
    <property type="match status" value="1"/>
</dbReference>
<dbReference type="Pfam" id="PF07690">
    <property type="entry name" value="MFS_1"/>
    <property type="match status" value="1"/>
</dbReference>
<dbReference type="Proteomes" id="UP000269097">
    <property type="component" value="Chromosome"/>
</dbReference>
<feature type="domain" description="Major facilitator superfamily (MFS) profile" evidence="7">
    <location>
        <begin position="15"/>
        <end position="405"/>
    </location>
</feature>
<dbReference type="InterPro" id="IPR011701">
    <property type="entry name" value="MFS"/>
</dbReference>
<feature type="transmembrane region" description="Helical" evidence="6">
    <location>
        <begin position="104"/>
        <end position="127"/>
    </location>
</feature>
<evidence type="ECO:0000313" key="8">
    <source>
        <dbReference type="EMBL" id="AYQ72342.1"/>
    </source>
</evidence>
<feature type="transmembrane region" description="Helical" evidence="6">
    <location>
        <begin position="291"/>
        <end position="310"/>
    </location>
</feature>
<dbReference type="InterPro" id="IPR020846">
    <property type="entry name" value="MFS_dom"/>
</dbReference>
<evidence type="ECO:0000256" key="6">
    <source>
        <dbReference type="SAM" id="Phobius"/>
    </source>
</evidence>
<feature type="transmembrane region" description="Helical" evidence="6">
    <location>
        <begin position="262"/>
        <end position="284"/>
    </location>
</feature>
<keyword evidence="3 6" id="KW-0812">Transmembrane</keyword>
<gene>
    <name evidence="8" type="ORF">EAV92_07015</name>
</gene>
<feature type="transmembrane region" description="Helical" evidence="6">
    <location>
        <begin position="376"/>
        <end position="397"/>
    </location>
</feature>
<dbReference type="Gene3D" id="1.20.1250.20">
    <property type="entry name" value="MFS general substrate transporter like domains"/>
    <property type="match status" value="2"/>
</dbReference>
<feature type="transmembrane region" description="Helical" evidence="6">
    <location>
        <begin position="348"/>
        <end position="370"/>
    </location>
</feature>
<keyword evidence="4 6" id="KW-1133">Transmembrane helix</keyword>
<feature type="transmembrane region" description="Helical" evidence="6">
    <location>
        <begin position="81"/>
        <end position="98"/>
    </location>
</feature>
<dbReference type="SUPFAM" id="SSF103473">
    <property type="entry name" value="MFS general substrate transporter"/>
    <property type="match status" value="1"/>
</dbReference>